<dbReference type="SFLD" id="SFLDS00003">
    <property type="entry name" value="Haloacid_Dehalogenase"/>
    <property type="match status" value="1"/>
</dbReference>
<dbReference type="GO" id="GO:0009103">
    <property type="term" value="P:lipopolysaccharide biosynthetic process"/>
    <property type="evidence" value="ECO:0007669"/>
    <property type="project" value="UniProtKB-KW"/>
</dbReference>
<comment type="similarity">
    <text evidence="6">Belongs to the CMP-NeuNAc synthase family.</text>
</comment>
<sequence length="408" mass="45028">MVNNTEVLAIIPARGGSKGIPRKNIRNFAGHPLIAYSIAAALQSRRVTRVIVSTDDPEIAEVSRSYGAEVPFLRPAELAQDSTLDLPVFQHALAWLTANEAYAPDVVVQLRPTSPIRPVGLVDEAVRILLEHPEADSVRGVVPAGQNPHKMWRIDLQTGQMKNLLDVPGVPEPYNAPRQILPPVYWQTGHIDAIRPVTILEKNSMSGEVILPVMIDPRYTVDIDSLSDWVRAEWLVYHGGLEMVHPGRVRRPLPDEVTLVVFDFDGVLTDNRVWVDSEGHEFVAAYRSDSLGIQALHKAGIQTLVLSTEKDGAVSARCRKMGVPVLQGVEDKAARLTEYLKEHELDARSVIFVGNDVNDLTCFDLVGCAVAVADAQPEVLRQADLILTRRGGYGAVRELCDLLLHRQE</sequence>
<proteinExistence type="inferred from homology"/>
<comment type="catalytic activity">
    <reaction evidence="2">
        <text>an N-acylneuraminate + CTP = a CMP-N-acyl-beta-neuraminate + diphosphate</text>
        <dbReference type="Rhea" id="RHEA:11344"/>
        <dbReference type="ChEBI" id="CHEBI:33019"/>
        <dbReference type="ChEBI" id="CHEBI:37563"/>
        <dbReference type="ChEBI" id="CHEBI:60073"/>
        <dbReference type="ChEBI" id="CHEBI:68671"/>
        <dbReference type="EC" id="2.7.7.43"/>
    </reaction>
</comment>
<evidence type="ECO:0000313" key="17">
    <source>
        <dbReference type="Proteomes" id="UP000050514"/>
    </source>
</evidence>
<dbReference type="Pfam" id="PF08282">
    <property type="entry name" value="Hydrolase_3"/>
    <property type="match status" value="1"/>
</dbReference>
<dbReference type="EC" id="3.1.3.45" evidence="9"/>
<dbReference type="GO" id="GO:0008781">
    <property type="term" value="F:N-acylneuraminate cytidylyltransferase activity"/>
    <property type="evidence" value="ECO:0007669"/>
    <property type="project" value="UniProtKB-EC"/>
</dbReference>
<dbReference type="EMBL" id="LGHJ01000024">
    <property type="protein sequence ID" value="KPL72331.1"/>
    <property type="molecule type" value="Genomic_DNA"/>
</dbReference>
<dbReference type="InterPro" id="IPR010023">
    <property type="entry name" value="KdsC_fam"/>
</dbReference>
<dbReference type="Gene3D" id="3.90.550.10">
    <property type="entry name" value="Spore Coat Polysaccharide Biosynthesis Protein SpsA, Chain A"/>
    <property type="match status" value="1"/>
</dbReference>
<dbReference type="PATRIC" id="fig|360411.5.peg.1068"/>
<evidence type="ECO:0000313" key="16">
    <source>
        <dbReference type="EMBL" id="KPL72331.1"/>
    </source>
</evidence>
<evidence type="ECO:0000256" key="6">
    <source>
        <dbReference type="ARBA" id="ARBA00010726"/>
    </source>
</evidence>
<dbReference type="RefSeq" id="WP_169787329.1">
    <property type="nucleotide sequence ID" value="NZ_DF967971.1"/>
</dbReference>
<evidence type="ECO:0000256" key="8">
    <source>
        <dbReference type="ARBA" id="ARBA00012491"/>
    </source>
</evidence>
<dbReference type="InterPro" id="IPR023214">
    <property type="entry name" value="HAD_sf"/>
</dbReference>
<comment type="caution">
    <text evidence="16">The sequence shown here is derived from an EMBL/GenBank/DDBJ whole genome shotgun (WGS) entry which is preliminary data.</text>
</comment>
<dbReference type="Gene3D" id="3.40.50.1000">
    <property type="entry name" value="HAD superfamily/HAD-like"/>
    <property type="match status" value="1"/>
</dbReference>
<evidence type="ECO:0000256" key="5">
    <source>
        <dbReference type="ARBA" id="ARBA00005893"/>
    </source>
</evidence>
<accession>A0A0P6XL09</accession>
<keyword evidence="12" id="KW-0378">Hydrolase</keyword>
<evidence type="ECO:0000256" key="9">
    <source>
        <dbReference type="ARBA" id="ARBA00013066"/>
    </source>
</evidence>
<keyword evidence="17" id="KW-1185">Reference proteome</keyword>
<evidence type="ECO:0000256" key="1">
    <source>
        <dbReference type="ARBA" id="ARBA00000898"/>
    </source>
</evidence>
<evidence type="ECO:0000256" key="14">
    <source>
        <dbReference type="ARBA" id="ARBA00022985"/>
    </source>
</evidence>
<dbReference type="Proteomes" id="UP000050514">
    <property type="component" value="Unassembled WGS sequence"/>
</dbReference>
<dbReference type="Pfam" id="PF02348">
    <property type="entry name" value="CTP_transf_3"/>
    <property type="match status" value="1"/>
</dbReference>
<comment type="catalytic activity">
    <reaction evidence="1">
        <text>3-deoxy-alpha-D-manno-2-octulosonate-8-phosphate + H2O = 3-deoxy-alpha-D-manno-oct-2-ulosonate + phosphate</text>
        <dbReference type="Rhea" id="RHEA:11500"/>
        <dbReference type="ChEBI" id="CHEBI:15377"/>
        <dbReference type="ChEBI" id="CHEBI:43474"/>
        <dbReference type="ChEBI" id="CHEBI:85985"/>
        <dbReference type="ChEBI" id="CHEBI:85986"/>
        <dbReference type="EC" id="3.1.3.45"/>
    </reaction>
</comment>
<dbReference type="InterPro" id="IPR050793">
    <property type="entry name" value="CMP-NeuNAc_synthase"/>
</dbReference>
<dbReference type="GO" id="GO:0046872">
    <property type="term" value="F:metal ion binding"/>
    <property type="evidence" value="ECO:0007669"/>
    <property type="project" value="UniProtKB-KW"/>
</dbReference>
<evidence type="ECO:0000256" key="13">
    <source>
        <dbReference type="ARBA" id="ARBA00022842"/>
    </source>
</evidence>
<evidence type="ECO:0000256" key="2">
    <source>
        <dbReference type="ARBA" id="ARBA00001862"/>
    </source>
</evidence>
<comment type="cofactor">
    <cofactor evidence="3">
        <name>Mg(2+)</name>
        <dbReference type="ChEBI" id="CHEBI:18420"/>
    </cofactor>
</comment>
<evidence type="ECO:0000256" key="12">
    <source>
        <dbReference type="ARBA" id="ARBA00022801"/>
    </source>
</evidence>
<dbReference type="AlphaFoldDB" id="A0A0P6XL09"/>
<dbReference type="SUPFAM" id="SSF56784">
    <property type="entry name" value="HAD-like"/>
    <property type="match status" value="1"/>
</dbReference>
<dbReference type="CDD" id="cd02513">
    <property type="entry name" value="CMP-NeuAc_Synthase"/>
    <property type="match status" value="1"/>
</dbReference>
<keyword evidence="13" id="KW-0460">Magnesium</keyword>
<dbReference type="SFLD" id="SFLDG01136">
    <property type="entry name" value="C1.6:_Phosphoserine_Phosphatas"/>
    <property type="match status" value="1"/>
</dbReference>
<evidence type="ECO:0000256" key="10">
    <source>
        <dbReference type="ARBA" id="ARBA00020092"/>
    </source>
</evidence>
<dbReference type="SUPFAM" id="SSF53448">
    <property type="entry name" value="Nucleotide-diphospho-sugar transferases"/>
    <property type="match status" value="1"/>
</dbReference>
<dbReference type="InterPro" id="IPR003329">
    <property type="entry name" value="Cytidylyl_trans"/>
</dbReference>
<reference evidence="16 17" key="1">
    <citation type="submission" date="2015-07" db="EMBL/GenBank/DDBJ databases">
        <title>Draft genome of Bellilinea caldifistulae DSM 17877.</title>
        <authorList>
            <person name="Hemp J."/>
            <person name="Ward L.M."/>
            <person name="Pace L.A."/>
            <person name="Fischer W.W."/>
        </authorList>
    </citation>
    <scope>NUCLEOTIDE SEQUENCE [LARGE SCALE GENOMIC DNA]</scope>
    <source>
        <strain evidence="16 17">GOMI-1</strain>
    </source>
</reference>
<gene>
    <name evidence="16" type="ORF">AC812_15975</name>
</gene>
<evidence type="ECO:0000256" key="11">
    <source>
        <dbReference type="ARBA" id="ARBA00022723"/>
    </source>
</evidence>
<dbReference type="PANTHER" id="PTHR21485">
    <property type="entry name" value="HAD SUPERFAMILY MEMBERS CMAS AND KDSC"/>
    <property type="match status" value="1"/>
</dbReference>
<organism evidence="16 17">
    <name type="scientific">Bellilinea caldifistulae</name>
    <dbReference type="NCBI Taxonomy" id="360411"/>
    <lineage>
        <taxon>Bacteria</taxon>
        <taxon>Bacillati</taxon>
        <taxon>Chloroflexota</taxon>
        <taxon>Anaerolineae</taxon>
        <taxon>Anaerolineales</taxon>
        <taxon>Anaerolineaceae</taxon>
        <taxon>Bellilinea</taxon>
    </lineage>
</organism>
<dbReference type="EC" id="2.7.7.43" evidence="8"/>
<comment type="subunit">
    <text evidence="7">Homotetramer.</text>
</comment>
<protein>
    <recommendedName>
        <fullName evidence="10">3-deoxy-D-manno-octulosonate 8-phosphate phosphatase KdsC</fullName>
        <ecNumber evidence="8">2.7.7.43</ecNumber>
        <ecNumber evidence="9">3.1.3.45</ecNumber>
    </recommendedName>
    <alternativeName>
        <fullName evidence="15">KDO 8-P phosphatase</fullName>
    </alternativeName>
</protein>
<keyword evidence="11" id="KW-0479">Metal-binding</keyword>
<dbReference type="GO" id="GO:0019143">
    <property type="term" value="F:3-deoxy-manno-octulosonate-8-phosphatase activity"/>
    <property type="evidence" value="ECO:0007669"/>
    <property type="project" value="UniProtKB-EC"/>
</dbReference>
<keyword evidence="14" id="KW-0448">Lipopolysaccharide biosynthesis</keyword>
<evidence type="ECO:0000256" key="15">
    <source>
        <dbReference type="ARBA" id="ARBA00031051"/>
    </source>
</evidence>
<evidence type="ECO:0000256" key="7">
    <source>
        <dbReference type="ARBA" id="ARBA00011881"/>
    </source>
</evidence>
<comment type="pathway">
    <text evidence="4">Amino-sugar metabolism; N-acetylneuraminate metabolism.</text>
</comment>
<dbReference type="InterPro" id="IPR036412">
    <property type="entry name" value="HAD-like_sf"/>
</dbReference>
<dbReference type="GO" id="GO:0006054">
    <property type="term" value="P:N-acetylneuraminate metabolic process"/>
    <property type="evidence" value="ECO:0007669"/>
    <property type="project" value="UniProtKB-UniPathway"/>
</dbReference>
<dbReference type="InterPro" id="IPR029044">
    <property type="entry name" value="Nucleotide-diphossugar_trans"/>
</dbReference>
<dbReference type="UniPathway" id="UPA00628"/>
<dbReference type="STRING" id="360411.AC812_15975"/>
<dbReference type="SFLD" id="SFLDG01138">
    <property type="entry name" value="C1.6.2:_Deoxy-d-mannose-octulo"/>
    <property type="match status" value="1"/>
</dbReference>
<dbReference type="PANTHER" id="PTHR21485:SF6">
    <property type="entry name" value="N-ACYLNEURAMINATE CYTIDYLYLTRANSFERASE-RELATED"/>
    <property type="match status" value="1"/>
</dbReference>
<evidence type="ECO:0000256" key="4">
    <source>
        <dbReference type="ARBA" id="ARBA00005141"/>
    </source>
</evidence>
<comment type="similarity">
    <text evidence="5">Belongs to the KdsC family.</text>
</comment>
<evidence type="ECO:0000256" key="3">
    <source>
        <dbReference type="ARBA" id="ARBA00001946"/>
    </source>
</evidence>
<name>A0A0P6XL09_9CHLR</name>